<keyword evidence="15" id="KW-1185">Reference proteome</keyword>
<keyword evidence="5 10" id="KW-0863">Zinc-finger</keyword>
<feature type="zinc finger region" description="RING-Gid-type" evidence="10">
    <location>
        <begin position="356"/>
        <end position="397"/>
    </location>
</feature>
<evidence type="ECO:0000256" key="4">
    <source>
        <dbReference type="ARBA" id="ARBA00022723"/>
    </source>
</evidence>
<dbReference type="SUPFAM" id="SSF57850">
    <property type="entry name" value="RING/U-box"/>
    <property type="match status" value="1"/>
</dbReference>
<evidence type="ECO:0000313" key="14">
    <source>
        <dbReference type="EMBL" id="PMD16391.1"/>
    </source>
</evidence>
<evidence type="ECO:0000256" key="3">
    <source>
        <dbReference type="ARBA" id="ARBA00022490"/>
    </source>
</evidence>
<feature type="region of interest" description="Disordered" evidence="11">
    <location>
        <begin position="128"/>
        <end position="153"/>
    </location>
</feature>
<evidence type="ECO:0000259" key="13">
    <source>
        <dbReference type="PROSITE" id="PS51867"/>
    </source>
</evidence>
<dbReference type="PROSITE" id="PS51867">
    <property type="entry name" value="ZF_RING_GID"/>
    <property type="match status" value="1"/>
</dbReference>
<evidence type="ECO:0000313" key="15">
    <source>
        <dbReference type="Proteomes" id="UP000235672"/>
    </source>
</evidence>
<dbReference type="EMBL" id="KZ613506">
    <property type="protein sequence ID" value="PMD16391.1"/>
    <property type="molecule type" value="Genomic_DNA"/>
</dbReference>
<feature type="domain" description="RING-Gid-type" evidence="13">
    <location>
        <begin position="356"/>
        <end position="397"/>
    </location>
</feature>
<dbReference type="GO" id="GO:0005737">
    <property type="term" value="C:cytoplasm"/>
    <property type="evidence" value="ECO:0007669"/>
    <property type="project" value="UniProtKB-SubCell"/>
</dbReference>
<accession>A0A2J6PQY4</accession>
<feature type="domain" description="CTLH" evidence="12">
    <location>
        <begin position="164"/>
        <end position="211"/>
    </location>
</feature>
<dbReference type="CDD" id="cd16652">
    <property type="entry name" value="dRING_Rmd5p-like"/>
    <property type="match status" value="1"/>
</dbReference>
<dbReference type="GO" id="GO:0008270">
    <property type="term" value="F:zinc ion binding"/>
    <property type="evidence" value="ECO:0007669"/>
    <property type="project" value="UniProtKB-KW"/>
</dbReference>
<keyword evidence="6" id="KW-0862">Zinc</keyword>
<dbReference type="InterPro" id="IPR027370">
    <property type="entry name" value="Znf-RING_euk"/>
</dbReference>
<evidence type="ECO:0000256" key="5">
    <source>
        <dbReference type="ARBA" id="ARBA00022771"/>
    </source>
</evidence>
<evidence type="ECO:0000259" key="12">
    <source>
        <dbReference type="PROSITE" id="PS50897"/>
    </source>
</evidence>
<dbReference type="GO" id="GO:0034657">
    <property type="term" value="C:GID complex"/>
    <property type="evidence" value="ECO:0007669"/>
    <property type="project" value="TreeGrafter"/>
</dbReference>
<proteinExistence type="inferred from homology"/>
<comment type="subcellular location">
    <subcellularLocation>
        <location evidence="2">Cytoplasm</location>
    </subcellularLocation>
</comment>
<evidence type="ECO:0000256" key="6">
    <source>
        <dbReference type="ARBA" id="ARBA00022833"/>
    </source>
</evidence>
<dbReference type="Pfam" id="PF13445">
    <property type="entry name" value="zf-RING_UBOX"/>
    <property type="match status" value="1"/>
</dbReference>
<dbReference type="SMART" id="SM00757">
    <property type="entry name" value="CRA"/>
    <property type="match status" value="1"/>
</dbReference>
<feature type="compositionally biased region" description="Low complexity" evidence="11">
    <location>
        <begin position="130"/>
        <end position="153"/>
    </location>
</feature>
<dbReference type="OrthoDB" id="1933281at2759"/>
<dbReference type="Pfam" id="PF10607">
    <property type="entry name" value="CTLH"/>
    <property type="match status" value="1"/>
</dbReference>
<protein>
    <recommendedName>
        <fullName evidence="9">GID complex catalytic subunit 2</fullName>
    </recommendedName>
    <alternativeName>
        <fullName evidence="8">Glucose-induced degradation protein 2</fullName>
    </alternativeName>
</protein>
<evidence type="ECO:0000256" key="2">
    <source>
        <dbReference type="ARBA" id="ARBA00004496"/>
    </source>
</evidence>
<comment type="function">
    <text evidence="1">Involved in the proteasome-dependent degradation of fructose-1,6-bisphosphatase.</text>
</comment>
<gene>
    <name evidence="14" type="ORF">NA56DRAFT_681663</name>
</gene>
<dbReference type="AlphaFoldDB" id="A0A2J6PQY4"/>
<dbReference type="PROSITE" id="PS50897">
    <property type="entry name" value="CTLH"/>
    <property type="match status" value="1"/>
</dbReference>
<dbReference type="SMART" id="SM00668">
    <property type="entry name" value="CTLH"/>
    <property type="match status" value="1"/>
</dbReference>
<dbReference type="STRING" id="1745343.A0A2J6PQY4"/>
<comment type="similarity">
    <text evidence="7">Belongs to the RMD5/GID2 family.</text>
</comment>
<reference evidence="14 15" key="1">
    <citation type="submission" date="2016-05" db="EMBL/GenBank/DDBJ databases">
        <title>A degradative enzymes factory behind the ericoid mycorrhizal symbiosis.</title>
        <authorList>
            <consortium name="DOE Joint Genome Institute"/>
            <person name="Martino E."/>
            <person name="Morin E."/>
            <person name="Grelet G."/>
            <person name="Kuo A."/>
            <person name="Kohler A."/>
            <person name="Daghino S."/>
            <person name="Barry K."/>
            <person name="Choi C."/>
            <person name="Cichocki N."/>
            <person name="Clum A."/>
            <person name="Copeland A."/>
            <person name="Hainaut M."/>
            <person name="Haridas S."/>
            <person name="Labutti K."/>
            <person name="Lindquist E."/>
            <person name="Lipzen A."/>
            <person name="Khouja H.-R."/>
            <person name="Murat C."/>
            <person name="Ohm R."/>
            <person name="Olson A."/>
            <person name="Spatafora J."/>
            <person name="Veneault-Fourrey C."/>
            <person name="Henrissat B."/>
            <person name="Grigoriev I."/>
            <person name="Martin F."/>
            <person name="Perotto S."/>
        </authorList>
    </citation>
    <scope>NUCLEOTIDE SEQUENCE [LARGE SCALE GENOMIC DNA]</scope>
    <source>
        <strain evidence="14 15">UAMH 7357</strain>
    </source>
</reference>
<dbReference type="Gene3D" id="3.30.40.10">
    <property type="entry name" value="Zinc/RING finger domain, C3HC4 (zinc finger)"/>
    <property type="match status" value="1"/>
</dbReference>
<dbReference type="GO" id="GO:0061630">
    <property type="term" value="F:ubiquitin protein ligase activity"/>
    <property type="evidence" value="ECO:0007669"/>
    <property type="project" value="InterPro"/>
</dbReference>
<dbReference type="PANTHER" id="PTHR12170">
    <property type="entry name" value="MACROPHAGE ERYTHROBLAST ATTACHER-RELATED"/>
    <property type="match status" value="1"/>
</dbReference>
<evidence type="ECO:0000256" key="7">
    <source>
        <dbReference type="ARBA" id="ARBA00061136"/>
    </source>
</evidence>
<evidence type="ECO:0000256" key="10">
    <source>
        <dbReference type="PROSITE-ProRule" id="PRU01215"/>
    </source>
</evidence>
<evidence type="ECO:0000256" key="11">
    <source>
        <dbReference type="SAM" id="MobiDB-lite"/>
    </source>
</evidence>
<dbReference type="GO" id="GO:0043161">
    <property type="term" value="P:proteasome-mediated ubiquitin-dependent protein catabolic process"/>
    <property type="evidence" value="ECO:0007669"/>
    <property type="project" value="InterPro"/>
</dbReference>
<dbReference type="InterPro" id="IPR037683">
    <property type="entry name" value="Rmd5_dRing"/>
</dbReference>
<dbReference type="InterPro" id="IPR044063">
    <property type="entry name" value="ZF_RING_GID"/>
</dbReference>
<sequence length="411" mass="46229">MDPLLLELAKLQRDGNLKQSIEDVDKIIEQLERARDTIVADPNSASITLAKLQNPLKHGFDKVNDDLKKVHRGHNAYSKSLDKNFPIKALPTDDDAPAFHPSLTNRAIAMHLLREGQFSVASTFLSEALSHPPSQSPSPTTLNPDPNNDNTSLSTLKSHELLEKFSNMYQILHELKSRNLHPAIEWARQNNAELENRGSNLEFELSKLQYIWLFLGPSVNGLPDDENNGFFGALKYARNNFPRHKHVRYLKDCQQLTTAILYRSNLKDSPYHRLFNTSTAWDEIATSFTREFCSLLGLSPSSPLYLATTAGAIALPTLLKLATIQKEKRTEWTTQNELPVEIALPRSFIFHAIFVCPVSKEQTTEANPPMMMPCGHVVARESLGKLSKGGRFKCPYCPSESLMKDAREVVL</sequence>
<dbReference type="InterPro" id="IPR006595">
    <property type="entry name" value="CTLH_C"/>
</dbReference>
<organism evidence="14 15">
    <name type="scientific">Hyaloscypha hepaticicola</name>
    <dbReference type="NCBI Taxonomy" id="2082293"/>
    <lineage>
        <taxon>Eukaryota</taxon>
        <taxon>Fungi</taxon>
        <taxon>Dikarya</taxon>
        <taxon>Ascomycota</taxon>
        <taxon>Pezizomycotina</taxon>
        <taxon>Leotiomycetes</taxon>
        <taxon>Helotiales</taxon>
        <taxon>Hyaloscyphaceae</taxon>
        <taxon>Hyaloscypha</taxon>
    </lineage>
</organism>
<dbReference type="PANTHER" id="PTHR12170:SF3">
    <property type="entry name" value="GH10162P"/>
    <property type="match status" value="1"/>
</dbReference>
<keyword evidence="4" id="KW-0479">Metal-binding</keyword>
<name>A0A2J6PQY4_9HELO</name>
<dbReference type="InterPro" id="IPR013144">
    <property type="entry name" value="CRA_dom"/>
</dbReference>
<evidence type="ECO:0000256" key="8">
    <source>
        <dbReference type="ARBA" id="ARBA00075398"/>
    </source>
</evidence>
<dbReference type="Proteomes" id="UP000235672">
    <property type="component" value="Unassembled WGS sequence"/>
</dbReference>
<dbReference type="FunFam" id="3.30.40.10:FF:000143">
    <property type="entry name" value="Regulator of gluconeogenesis Rmd5"/>
    <property type="match status" value="1"/>
</dbReference>
<evidence type="ECO:0000256" key="9">
    <source>
        <dbReference type="ARBA" id="ARBA00080744"/>
    </source>
</evidence>
<dbReference type="InterPro" id="IPR045098">
    <property type="entry name" value="Fyv10_fam"/>
</dbReference>
<dbReference type="InterPro" id="IPR013083">
    <property type="entry name" value="Znf_RING/FYVE/PHD"/>
</dbReference>
<dbReference type="InterPro" id="IPR006594">
    <property type="entry name" value="LisH"/>
</dbReference>
<keyword evidence="3" id="KW-0963">Cytoplasm</keyword>
<evidence type="ECO:0000256" key="1">
    <source>
        <dbReference type="ARBA" id="ARBA00002343"/>
    </source>
</evidence>
<dbReference type="InterPro" id="IPR024964">
    <property type="entry name" value="CTLH/CRA"/>
</dbReference>
<dbReference type="PROSITE" id="PS50896">
    <property type="entry name" value="LISH"/>
    <property type="match status" value="1"/>
</dbReference>
<dbReference type="GO" id="GO:0005634">
    <property type="term" value="C:nucleus"/>
    <property type="evidence" value="ECO:0007669"/>
    <property type="project" value="TreeGrafter"/>
</dbReference>